<keyword evidence="1" id="KW-0732">Signal</keyword>
<keyword evidence="3" id="KW-1185">Reference proteome</keyword>
<dbReference type="RefSeq" id="WP_190313718.1">
    <property type="nucleotide sequence ID" value="NZ_JACNYL010000002.1"/>
</dbReference>
<dbReference type="EMBL" id="JACNYL010000002">
    <property type="protein sequence ID" value="MBD1422021.1"/>
    <property type="molecule type" value="Genomic_DNA"/>
</dbReference>
<feature type="signal peptide" evidence="1">
    <location>
        <begin position="1"/>
        <end position="20"/>
    </location>
</feature>
<sequence>MKSYFLTSLLLMAFTGITLAQSAGEAEAKVEKHQFACNILINVSYEKGISNKTTLRFSGPIAGSVLYTKTSITINDYHYEESEWGYAIRPALDVQIRHYYNLNKRLQKGKKVARNSGNYIAGVVGAAGPSIAKSDNLYVPDFTLLLGAIWGIQRNYGERFMMNVNIGPGVNFYDSKSEFAPIGGVTLGFRLGK</sequence>
<evidence type="ECO:0000256" key="1">
    <source>
        <dbReference type="SAM" id="SignalP"/>
    </source>
</evidence>
<evidence type="ECO:0000313" key="3">
    <source>
        <dbReference type="Proteomes" id="UP000651112"/>
    </source>
</evidence>
<feature type="chain" id="PRO_5047133686" description="DUF3575 domain-containing protein" evidence="1">
    <location>
        <begin position="21"/>
        <end position="193"/>
    </location>
</feature>
<accession>A0ABR7XS72</accession>
<protein>
    <recommendedName>
        <fullName evidence="4">DUF3575 domain-containing protein</fullName>
    </recommendedName>
</protein>
<comment type="caution">
    <text evidence="2">The sequence shown here is derived from an EMBL/GenBank/DDBJ whole genome shotgun (WGS) entry which is preliminary data.</text>
</comment>
<organism evidence="2 3">
    <name type="scientific">Sphingobacterium chuzhouense</name>
    <dbReference type="NCBI Taxonomy" id="1742264"/>
    <lineage>
        <taxon>Bacteria</taxon>
        <taxon>Pseudomonadati</taxon>
        <taxon>Bacteroidota</taxon>
        <taxon>Sphingobacteriia</taxon>
        <taxon>Sphingobacteriales</taxon>
        <taxon>Sphingobacteriaceae</taxon>
        <taxon>Sphingobacterium</taxon>
    </lineage>
</organism>
<dbReference type="Proteomes" id="UP000651112">
    <property type="component" value="Unassembled WGS sequence"/>
</dbReference>
<reference evidence="2 3" key="1">
    <citation type="submission" date="2020-08" db="EMBL/GenBank/DDBJ databases">
        <title>Sphingobacterium sp. DN00404 isolated from aquaculture water.</title>
        <authorList>
            <person name="Zhang M."/>
        </authorList>
    </citation>
    <scope>NUCLEOTIDE SEQUENCE [LARGE SCALE GENOMIC DNA]</scope>
    <source>
        <strain evidence="2 3">KCTC 42746</strain>
    </source>
</reference>
<proteinExistence type="predicted"/>
<evidence type="ECO:0000313" key="2">
    <source>
        <dbReference type="EMBL" id="MBD1422021.1"/>
    </source>
</evidence>
<gene>
    <name evidence="2" type="ORF">H8B21_10610</name>
</gene>
<name>A0ABR7XS72_9SPHI</name>
<evidence type="ECO:0008006" key="4">
    <source>
        <dbReference type="Google" id="ProtNLM"/>
    </source>
</evidence>